<dbReference type="Proteomes" id="UP000580683">
    <property type="component" value="Unassembled WGS sequence"/>
</dbReference>
<dbReference type="AlphaFoldDB" id="A0A842CK40"/>
<proteinExistence type="predicted"/>
<dbReference type="RefSeq" id="WP_185504289.1">
    <property type="nucleotide sequence ID" value="NZ_JAASWI010000003.1"/>
</dbReference>
<protein>
    <submittedName>
        <fullName evidence="1">Uncharacterized protein</fullName>
    </submittedName>
</protein>
<accession>A0A842CK40</accession>
<evidence type="ECO:0000313" key="2">
    <source>
        <dbReference type="Proteomes" id="UP000580683"/>
    </source>
</evidence>
<reference evidence="1 2" key="1">
    <citation type="submission" date="2020-03" db="EMBL/GenBank/DDBJ databases">
        <title>Soil Listeria distribution.</title>
        <authorList>
            <person name="Liao J."/>
            <person name="Wiedmann M."/>
        </authorList>
    </citation>
    <scope>NUCLEOTIDE SEQUENCE [LARGE SCALE GENOMIC DNA]</scope>
    <source>
        <strain evidence="1 2">FSL L7-0504</strain>
    </source>
</reference>
<evidence type="ECO:0000313" key="1">
    <source>
        <dbReference type="EMBL" id="MBC1978520.1"/>
    </source>
</evidence>
<name>A0A842CK40_9LIST</name>
<sequence length="129" mass="14930">MYKLISIEESVATRNLELINLNTSTIDLCFDDSAVTSFKNFDFMEINEVYDCKIYLFGKLDDSGENLTYIKDVIIGSRNVSEVSNAKGDLYYIDKISTIKFPSKEKLLNYKYTRKDIIQVNDIVHPDFE</sequence>
<organism evidence="1 2">
    <name type="scientific">Listeria marthii</name>
    <dbReference type="NCBI Taxonomy" id="529731"/>
    <lineage>
        <taxon>Bacteria</taxon>
        <taxon>Bacillati</taxon>
        <taxon>Bacillota</taxon>
        <taxon>Bacilli</taxon>
        <taxon>Bacillales</taxon>
        <taxon>Listeriaceae</taxon>
        <taxon>Listeria</taxon>
    </lineage>
</organism>
<gene>
    <name evidence="1" type="ORF">HCJ63_08525</name>
</gene>
<dbReference type="EMBL" id="JAASWI010000003">
    <property type="protein sequence ID" value="MBC1978520.1"/>
    <property type="molecule type" value="Genomic_DNA"/>
</dbReference>
<comment type="caution">
    <text evidence="1">The sequence shown here is derived from an EMBL/GenBank/DDBJ whole genome shotgun (WGS) entry which is preliminary data.</text>
</comment>